<proteinExistence type="predicted"/>
<keyword evidence="1" id="KW-0472">Membrane</keyword>
<keyword evidence="1" id="KW-1133">Transmembrane helix</keyword>
<comment type="caution">
    <text evidence="2">The sequence shown here is derived from an EMBL/GenBank/DDBJ whole genome shotgun (WGS) entry which is preliminary data.</text>
</comment>
<dbReference type="AlphaFoldDB" id="A0A4Q7YE22"/>
<dbReference type="OrthoDB" id="9955039at2"/>
<evidence type="ECO:0000256" key="1">
    <source>
        <dbReference type="SAM" id="Phobius"/>
    </source>
</evidence>
<reference evidence="2 3" key="1">
    <citation type="submission" date="2019-02" db="EMBL/GenBank/DDBJ databases">
        <title>Genomic Encyclopedia of Archaeal and Bacterial Type Strains, Phase II (KMG-II): from individual species to whole genera.</title>
        <authorList>
            <person name="Goeker M."/>
        </authorList>
    </citation>
    <scope>NUCLEOTIDE SEQUENCE [LARGE SCALE GENOMIC DNA]</scope>
    <source>
        <strain evidence="2 3">DSM 18101</strain>
    </source>
</reference>
<evidence type="ECO:0000313" key="3">
    <source>
        <dbReference type="Proteomes" id="UP000292958"/>
    </source>
</evidence>
<keyword evidence="1" id="KW-0812">Transmembrane</keyword>
<gene>
    <name evidence="2" type="ORF">BDD14_6119</name>
</gene>
<accession>A0A4Q7YE22</accession>
<protein>
    <submittedName>
        <fullName evidence="2">Uncharacterized protein</fullName>
    </submittedName>
</protein>
<dbReference type="RefSeq" id="WP_130424700.1">
    <property type="nucleotide sequence ID" value="NZ_SHKW01000004.1"/>
</dbReference>
<dbReference type="EMBL" id="SHKW01000004">
    <property type="protein sequence ID" value="RZU34621.1"/>
    <property type="molecule type" value="Genomic_DNA"/>
</dbReference>
<dbReference type="Proteomes" id="UP000292958">
    <property type="component" value="Unassembled WGS sequence"/>
</dbReference>
<organism evidence="2 3">
    <name type="scientific">Edaphobacter modestus</name>
    <dbReference type="NCBI Taxonomy" id="388466"/>
    <lineage>
        <taxon>Bacteria</taxon>
        <taxon>Pseudomonadati</taxon>
        <taxon>Acidobacteriota</taxon>
        <taxon>Terriglobia</taxon>
        <taxon>Terriglobales</taxon>
        <taxon>Acidobacteriaceae</taxon>
        <taxon>Edaphobacter</taxon>
    </lineage>
</organism>
<name>A0A4Q7YE22_9BACT</name>
<sequence length="66" mass="7240">MNLTMFKRLATDVAPPIAALLAFTVCALALGLLVEISGANRALRHWGQSLHSKLDPSFPRNDFSQF</sequence>
<feature type="transmembrane region" description="Helical" evidence="1">
    <location>
        <begin position="13"/>
        <end position="34"/>
    </location>
</feature>
<keyword evidence="3" id="KW-1185">Reference proteome</keyword>
<evidence type="ECO:0000313" key="2">
    <source>
        <dbReference type="EMBL" id="RZU34621.1"/>
    </source>
</evidence>